<gene>
    <name evidence="7" type="ORF">FGG15_10780</name>
</gene>
<reference evidence="7 8" key="1">
    <citation type="submission" date="2019-05" db="EMBL/GenBank/DDBJ databases">
        <title>Flagellimonas sp. AsT0115, sp. nov., isolated from a marine red algae, Asparagopsis taxiformis.</title>
        <authorList>
            <person name="Kim J."/>
            <person name="Jeong S.E."/>
            <person name="Jeon C.O."/>
        </authorList>
    </citation>
    <scope>NUCLEOTIDE SEQUENCE [LARGE SCALE GENOMIC DNA]</scope>
    <source>
        <strain evidence="7 8">AsT0115</strain>
    </source>
</reference>
<feature type="domain" description="Fatty acid hydroxylase" evidence="6">
    <location>
        <begin position="85"/>
        <end position="216"/>
    </location>
</feature>
<proteinExistence type="predicted"/>
<protein>
    <submittedName>
        <fullName evidence="7">Sterol desaturase family protein</fullName>
    </submittedName>
</protein>
<dbReference type="InterPro" id="IPR006694">
    <property type="entry name" value="Fatty_acid_hydroxylase"/>
</dbReference>
<dbReference type="RefSeq" id="WP_138836100.1">
    <property type="nucleotide sequence ID" value="NZ_VCNI01000002.1"/>
</dbReference>
<dbReference type="PANTHER" id="PTHR11863">
    <property type="entry name" value="STEROL DESATURASE"/>
    <property type="match status" value="1"/>
</dbReference>
<feature type="transmembrane region" description="Helical" evidence="5">
    <location>
        <begin position="135"/>
        <end position="163"/>
    </location>
</feature>
<feature type="transmembrane region" description="Helical" evidence="5">
    <location>
        <begin position="75"/>
        <end position="98"/>
    </location>
</feature>
<feature type="transmembrane region" description="Helical" evidence="5">
    <location>
        <begin position="46"/>
        <end position="63"/>
    </location>
</feature>
<dbReference type="InterPro" id="IPR050307">
    <property type="entry name" value="Sterol_Desaturase_Related"/>
</dbReference>
<dbReference type="Pfam" id="PF04116">
    <property type="entry name" value="FA_hydroxylase"/>
    <property type="match status" value="1"/>
</dbReference>
<keyword evidence="2 5" id="KW-0812">Transmembrane</keyword>
<keyword evidence="3 5" id="KW-1133">Transmembrane helix</keyword>
<evidence type="ECO:0000313" key="7">
    <source>
        <dbReference type="EMBL" id="TMU54681.1"/>
    </source>
</evidence>
<comment type="caution">
    <text evidence="7">The sequence shown here is derived from an EMBL/GenBank/DDBJ whole genome shotgun (WGS) entry which is preliminary data.</text>
</comment>
<keyword evidence="4 5" id="KW-0472">Membrane</keyword>
<evidence type="ECO:0000313" key="8">
    <source>
        <dbReference type="Proteomes" id="UP000751614"/>
    </source>
</evidence>
<accession>A0ABY2WJJ3</accession>
<feature type="transmembrane region" description="Helical" evidence="5">
    <location>
        <begin position="7"/>
        <end position="26"/>
    </location>
</feature>
<evidence type="ECO:0000259" key="6">
    <source>
        <dbReference type="Pfam" id="PF04116"/>
    </source>
</evidence>
<evidence type="ECO:0000256" key="4">
    <source>
        <dbReference type="ARBA" id="ARBA00023136"/>
    </source>
</evidence>
<evidence type="ECO:0000256" key="1">
    <source>
        <dbReference type="ARBA" id="ARBA00004370"/>
    </source>
</evidence>
<keyword evidence="8" id="KW-1185">Reference proteome</keyword>
<organism evidence="7 8">
    <name type="scientific">Flagellimonas algicola</name>
    <dbReference type="NCBI Taxonomy" id="2583815"/>
    <lineage>
        <taxon>Bacteria</taxon>
        <taxon>Pseudomonadati</taxon>
        <taxon>Bacteroidota</taxon>
        <taxon>Flavobacteriia</taxon>
        <taxon>Flavobacteriales</taxon>
        <taxon>Flavobacteriaceae</taxon>
        <taxon>Flagellimonas</taxon>
    </lineage>
</organism>
<evidence type="ECO:0000256" key="3">
    <source>
        <dbReference type="ARBA" id="ARBA00022989"/>
    </source>
</evidence>
<dbReference type="Proteomes" id="UP000751614">
    <property type="component" value="Unassembled WGS sequence"/>
</dbReference>
<evidence type="ECO:0000256" key="2">
    <source>
        <dbReference type="ARBA" id="ARBA00022692"/>
    </source>
</evidence>
<comment type="subcellular location">
    <subcellularLocation>
        <location evidence="1">Membrane</location>
    </subcellularLocation>
</comment>
<sequence>MPTPLEILLDPVSLAVLAIYAVLMIWEGLFPARKLPKVKFWKLRGLGAFAFFFYLSSYLPLFIDPYLEPFRLLDLTDLTTVIGGLIGVVVYEFGVYIWHRALHSSEFLWRTFHQMHHSAERLDTYGAFYFSPMDMIGWTVLGSICFALFVGLSPQAITFTLLVTNFLGMFQHANIKTPTWLGYIIQRPESHTVHHAKGIHKHNYSDLPIFDILFGTFENPKRYEHHTGFYLGASARVWDMLTFKDLNKEQQKKDHA</sequence>
<evidence type="ECO:0000256" key="5">
    <source>
        <dbReference type="SAM" id="Phobius"/>
    </source>
</evidence>
<dbReference type="EMBL" id="VCNI01000002">
    <property type="protein sequence ID" value="TMU54681.1"/>
    <property type="molecule type" value="Genomic_DNA"/>
</dbReference>
<name>A0ABY2WJJ3_9FLAO</name>